<dbReference type="Gene3D" id="3.40.640.10">
    <property type="entry name" value="Type I PLP-dependent aspartate aminotransferase-like (Major domain)"/>
    <property type="match status" value="1"/>
</dbReference>
<evidence type="ECO:0000256" key="1">
    <source>
        <dbReference type="ARBA" id="ARBA00005384"/>
    </source>
</evidence>
<name>A0ABY3X1E4_9GAMM</name>
<dbReference type="EMBL" id="CP093379">
    <property type="protein sequence ID" value="UNM96702.1"/>
    <property type="molecule type" value="Genomic_DNA"/>
</dbReference>
<dbReference type="PRINTS" id="PR00035">
    <property type="entry name" value="HTHGNTR"/>
</dbReference>
<evidence type="ECO:0000259" key="6">
    <source>
        <dbReference type="PROSITE" id="PS50949"/>
    </source>
</evidence>
<keyword evidence="5" id="KW-0804">Transcription</keyword>
<dbReference type="CDD" id="cd00609">
    <property type="entry name" value="AAT_like"/>
    <property type="match status" value="1"/>
</dbReference>
<gene>
    <name evidence="7" type="ORF">MMG00_02265</name>
</gene>
<keyword evidence="8" id="KW-1185">Reference proteome</keyword>
<keyword evidence="7" id="KW-0032">Aminotransferase</keyword>
<dbReference type="PROSITE" id="PS50949">
    <property type="entry name" value="HTH_GNTR"/>
    <property type="match status" value="1"/>
</dbReference>
<dbReference type="Pfam" id="PF00392">
    <property type="entry name" value="GntR"/>
    <property type="match status" value="1"/>
</dbReference>
<proteinExistence type="inferred from homology"/>
<dbReference type="SUPFAM" id="SSF46785">
    <property type="entry name" value="Winged helix' DNA-binding domain"/>
    <property type="match status" value="1"/>
</dbReference>
<dbReference type="RefSeq" id="WP_242150781.1">
    <property type="nucleotide sequence ID" value="NZ_CP093379.1"/>
</dbReference>
<comment type="similarity">
    <text evidence="1">In the C-terminal section; belongs to the class-I pyridoxal-phosphate-dependent aminotransferase family.</text>
</comment>
<dbReference type="InterPro" id="IPR036388">
    <property type="entry name" value="WH-like_DNA-bd_sf"/>
</dbReference>
<dbReference type="Proteomes" id="UP000829542">
    <property type="component" value="Chromosome"/>
</dbReference>
<dbReference type="PANTHER" id="PTHR46577:SF2">
    <property type="entry name" value="TRANSCRIPTIONAL REGULATORY PROTEIN"/>
    <property type="match status" value="1"/>
</dbReference>
<dbReference type="InterPro" id="IPR004839">
    <property type="entry name" value="Aminotransferase_I/II_large"/>
</dbReference>
<keyword evidence="2" id="KW-0663">Pyridoxal phosphate</keyword>
<evidence type="ECO:0000256" key="5">
    <source>
        <dbReference type="ARBA" id="ARBA00023163"/>
    </source>
</evidence>
<dbReference type="InterPro" id="IPR015424">
    <property type="entry name" value="PyrdxlP-dep_Trfase"/>
</dbReference>
<reference evidence="7 8" key="1">
    <citation type="submission" date="2022-03" db="EMBL/GenBank/DDBJ databases">
        <title>Ignatzschineria rhizosphaerae HR5S32.</title>
        <authorList>
            <person name="Sun J.Q."/>
            <person name="Feng J.Y."/>
        </authorList>
    </citation>
    <scope>NUCLEOTIDE SEQUENCE [LARGE SCALE GENOMIC DNA]</scope>
    <source>
        <strain evidence="7 8">HR5S32</strain>
    </source>
</reference>
<evidence type="ECO:0000313" key="7">
    <source>
        <dbReference type="EMBL" id="UNM96702.1"/>
    </source>
</evidence>
<accession>A0ABY3X1E4</accession>
<dbReference type="GO" id="GO:0008483">
    <property type="term" value="F:transaminase activity"/>
    <property type="evidence" value="ECO:0007669"/>
    <property type="project" value="UniProtKB-KW"/>
</dbReference>
<protein>
    <submittedName>
        <fullName evidence="7">PLP-dependent aminotransferase family protein</fullName>
    </submittedName>
</protein>
<dbReference type="PANTHER" id="PTHR46577">
    <property type="entry name" value="HTH-TYPE TRANSCRIPTIONAL REGULATORY PROTEIN GABR"/>
    <property type="match status" value="1"/>
</dbReference>
<evidence type="ECO:0000313" key="8">
    <source>
        <dbReference type="Proteomes" id="UP000829542"/>
    </source>
</evidence>
<dbReference type="InterPro" id="IPR036390">
    <property type="entry name" value="WH_DNA-bd_sf"/>
</dbReference>
<dbReference type="SMART" id="SM00345">
    <property type="entry name" value="HTH_GNTR"/>
    <property type="match status" value="1"/>
</dbReference>
<evidence type="ECO:0000256" key="4">
    <source>
        <dbReference type="ARBA" id="ARBA00023125"/>
    </source>
</evidence>
<dbReference type="SUPFAM" id="SSF53383">
    <property type="entry name" value="PLP-dependent transferases"/>
    <property type="match status" value="1"/>
</dbReference>
<keyword evidence="3" id="KW-0805">Transcription regulation</keyword>
<evidence type="ECO:0000256" key="3">
    <source>
        <dbReference type="ARBA" id="ARBA00023015"/>
    </source>
</evidence>
<feature type="domain" description="HTH gntR-type" evidence="6">
    <location>
        <begin position="11"/>
        <end position="79"/>
    </location>
</feature>
<evidence type="ECO:0000256" key="2">
    <source>
        <dbReference type="ARBA" id="ARBA00022898"/>
    </source>
</evidence>
<dbReference type="InterPro" id="IPR051446">
    <property type="entry name" value="HTH_trans_reg/aminotransferase"/>
</dbReference>
<dbReference type="InterPro" id="IPR015421">
    <property type="entry name" value="PyrdxlP-dep_Trfase_major"/>
</dbReference>
<keyword evidence="7" id="KW-0808">Transferase</keyword>
<dbReference type="InterPro" id="IPR000524">
    <property type="entry name" value="Tscrpt_reg_HTH_GntR"/>
</dbReference>
<dbReference type="Gene3D" id="1.10.10.10">
    <property type="entry name" value="Winged helix-like DNA-binding domain superfamily/Winged helix DNA-binding domain"/>
    <property type="match status" value="1"/>
</dbReference>
<organism evidence="7 8">
    <name type="scientific">Ignatzschineria rhizosphaerae</name>
    <dbReference type="NCBI Taxonomy" id="2923279"/>
    <lineage>
        <taxon>Bacteria</taxon>
        <taxon>Pseudomonadati</taxon>
        <taxon>Pseudomonadota</taxon>
        <taxon>Gammaproteobacteria</taxon>
        <taxon>Cardiobacteriales</taxon>
        <taxon>Ignatzschineriaceae</taxon>
        <taxon>Ignatzschineria</taxon>
    </lineage>
</organism>
<keyword evidence="4" id="KW-0238">DNA-binding</keyword>
<sequence length="452" mass="52133">MRYTLPNDSQKPLYQQIIEMIEAAALSGKLQPGEKLPSERDLSQFFKVNRSTVVRAMDELHERNIIIRKVGSGTFINPQKWGLFSAPRMQWNQTEQPRAFEEEYRYNLANGDLPLDLYPSLQLPEIDWQLLLEAEQENSASRFGTKQLRKAVQHYLKESHHWDVDLHQILITSGTQQAISLIALGLLKTGDAVAIENPSYFYSLSIFQALGIRIYGIPMDHEGIMIDKLDELTHKHSLKMIFINPIFHNPTGKVMSPMRKKNLLDYCERKRILIIEDDACAQIKFENHLNTAPLKMQDRHDNVLYLSSLSKYLGRSIRIGWMIAPPAITEHLANIRQQLDSGLSSLPQFMAEFYLQHHAKHHEKTLQQALKMRAYQLHDWVSEHFNHALYFEKPQGGFHLYATLKDPKTQKKVEAKFAKLSAKATKSSYFGGDDTAFRLSFANFPISENKEN</sequence>
<dbReference type="Pfam" id="PF00155">
    <property type="entry name" value="Aminotran_1_2"/>
    <property type="match status" value="1"/>
</dbReference>
<dbReference type="CDD" id="cd07377">
    <property type="entry name" value="WHTH_GntR"/>
    <property type="match status" value="1"/>
</dbReference>